<name>A0AAV1I9G7_9CHLO</name>
<accession>A0AAV1I9G7</accession>
<evidence type="ECO:0000313" key="2">
    <source>
        <dbReference type="Proteomes" id="UP001314263"/>
    </source>
</evidence>
<dbReference type="AlphaFoldDB" id="A0AAV1I9G7"/>
<dbReference type="EMBL" id="CAUYUE010000007">
    <property type="protein sequence ID" value="CAK0782940.1"/>
    <property type="molecule type" value="Genomic_DNA"/>
</dbReference>
<comment type="caution">
    <text evidence="1">The sequence shown here is derived from an EMBL/GenBank/DDBJ whole genome shotgun (WGS) entry which is preliminary data.</text>
</comment>
<evidence type="ECO:0000313" key="1">
    <source>
        <dbReference type="EMBL" id="CAK0782940.1"/>
    </source>
</evidence>
<gene>
    <name evidence="1" type="ORF">CVIRNUC_006135</name>
</gene>
<organism evidence="1 2">
    <name type="scientific">Coccomyxa viridis</name>
    <dbReference type="NCBI Taxonomy" id="1274662"/>
    <lineage>
        <taxon>Eukaryota</taxon>
        <taxon>Viridiplantae</taxon>
        <taxon>Chlorophyta</taxon>
        <taxon>core chlorophytes</taxon>
        <taxon>Trebouxiophyceae</taxon>
        <taxon>Trebouxiophyceae incertae sedis</taxon>
        <taxon>Coccomyxaceae</taxon>
        <taxon>Coccomyxa</taxon>
    </lineage>
</organism>
<proteinExistence type="predicted"/>
<reference evidence="1 2" key="1">
    <citation type="submission" date="2023-10" db="EMBL/GenBank/DDBJ databases">
        <authorList>
            <person name="Maclean D."/>
            <person name="Macfadyen A."/>
        </authorList>
    </citation>
    <scope>NUCLEOTIDE SEQUENCE [LARGE SCALE GENOMIC DNA]</scope>
</reference>
<dbReference type="PANTHER" id="PTHR35127">
    <property type="entry name" value="OS03G0736900 PROTEIN"/>
    <property type="match status" value="1"/>
</dbReference>
<dbReference type="PANTHER" id="PTHR35127:SF1">
    <property type="entry name" value="GENOME ASSEMBLY, CHROMOSOME: A10"/>
    <property type="match status" value="1"/>
</dbReference>
<protein>
    <submittedName>
        <fullName evidence="1">Uncharacterized protein</fullName>
    </submittedName>
</protein>
<dbReference type="Proteomes" id="UP001314263">
    <property type="component" value="Unassembled WGS sequence"/>
</dbReference>
<sequence length="335" mass="36072">MGLSSAPSPAGARSQCSKSVSPIASAVAARSPSRLRLQHGIKHSLLRGRLEPSRYTGFGHSLMDSEARSSVSCASSMTLTGALSSYDIPSQTDPDTSMPRWLSTCISEAAKHLDQAPFLQLLISSGTQAFERHKVTTAVVQTPQLWRGIAEHLAKSSPEVLVLIHPIHMTPTSHSQRALSAARDTRSKASTDVLTGIAVNDGASSALDWEGRHNSRMESMARQMMSGMGSLALSGHVGDCCDEDELPNMHSRATQQAEHMQQATNKEHDPVTGQEIEYWGVVVQTQEGSAADGCYVLKTVQNRDPAVDCTCVHYSLVNVCKGEPYSAQMASSWLI</sequence>
<keyword evidence="2" id="KW-1185">Reference proteome</keyword>